<dbReference type="PANTHER" id="PTHR43792">
    <property type="entry name" value="GNAT FAMILY, PUTATIVE (AFU_ORTHOLOGUE AFUA_3G00765)-RELATED-RELATED"/>
    <property type="match status" value="1"/>
</dbReference>
<name>A0ABP7QD57_9SPHI</name>
<dbReference type="InterPro" id="IPR051531">
    <property type="entry name" value="N-acetyltransferase"/>
</dbReference>
<proteinExistence type="predicted"/>
<evidence type="ECO:0000313" key="2">
    <source>
        <dbReference type="EMBL" id="GAA3980412.1"/>
    </source>
</evidence>
<dbReference type="PROSITE" id="PS51186">
    <property type="entry name" value="GNAT"/>
    <property type="match status" value="1"/>
</dbReference>
<reference evidence="3" key="1">
    <citation type="journal article" date="2019" name="Int. J. Syst. Evol. Microbiol.">
        <title>The Global Catalogue of Microorganisms (GCM) 10K type strain sequencing project: providing services to taxonomists for standard genome sequencing and annotation.</title>
        <authorList>
            <consortium name="The Broad Institute Genomics Platform"/>
            <consortium name="The Broad Institute Genome Sequencing Center for Infectious Disease"/>
            <person name="Wu L."/>
            <person name="Ma J."/>
        </authorList>
    </citation>
    <scope>NUCLEOTIDE SEQUENCE [LARGE SCALE GENOMIC DNA]</scope>
    <source>
        <strain evidence="3">JCM 16601</strain>
    </source>
</reference>
<dbReference type="InterPro" id="IPR000182">
    <property type="entry name" value="GNAT_dom"/>
</dbReference>
<gene>
    <name evidence="2" type="ORF">GCM10022210_34580</name>
</gene>
<organism evidence="2 3">
    <name type="scientific">Mucilaginibacter dorajii</name>
    <dbReference type="NCBI Taxonomy" id="692994"/>
    <lineage>
        <taxon>Bacteria</taxon>
        <taxon>Pseudomonadati</taxon>
        <taxon>Bacteroidota</taxon>
        <taxon>Sphingobacteriia</taxon>
        <taxon>Sphingobacteriales</taxon>
        <taxon>Sphingobacteriaceae</taxon>
        <taxon>Mucilaginibacter</taxon>
    </lineage>
</organism>
<dbReference type="SUPFAM" id="SSF55729">
    <property type="entry name" value="Acyl-CoA N-acyltransferases (Nat)"/>
    <property type="match status" value="1"/>
</dbReference>
<keyword evidence="3" id="KW-1185">Reference proteome</keyword>
<dbReference type="Pfam" id="PF13302">
    <property type="entry name" value="Acetyltransf_3"/>
    <property type="match status" value="1"/>
</dbReference>
<evidence type="ECO:0000259" key="1">
    <source>
        <dbReference type="PROSITE" id="PS51186"/>
    </source>
</evidence>
<feature type="domain" description="N-acetyltransferase" evidence="1">
    <location>
        <begin position="18"/>
        <end position="178"/>
    </location>
</feature>
<dbReference type="Gene3D" id="3.40.630.30">
    <property type="match status" value="1"/>
</dbReference>
<dbReference type="InterPro" id="IPR016181">
    <property type="entry name" value="Acyl_CoA_acyltransferase"/>
</dbReference>
<dbReference type="EMBL" id="BAAAZC010000025">
    <property type="protein sequence ID" value="GAA3980412.1"/>
    <property type="molecule type" value="Genomic_DNA"/>
</dbReference>
<comment type="caution">
    <text evidence="2">The sequence shown here is derived from an EMBL/GenBank/DDBJ whole genome shotgun (WGS) entry which is preliminary data.</text>
</comment>
<dbReference type="RefSeq" id="WP_259088332.1">
    <property type="nucleotide sequence ID" value="NZ_BAAAZC010000025.1"/>
</dbReference>
<dbReference type="PANTHER" id="PTHR43792:SF9">
    <property type="entry name" value="RIBOSOMAL-PROTEIN-ALANINE ACETYLTRANSFERASE"/>
    <property type="match status" value="1"/>
</dbReference>
<protein>
    <submittedName>
        <fullName evidence="2">GNAT family protein</fullName>
    </submittedName>
</protein>
<evidence type="ECO:0000313" key="3">
    <source>
        <dbReference type="Proteomes" id="UP001500742"/>
    </source>
</evidence>
<sequence length="178" mass="20290">MSIQFPSTEFPVLQTNRLVCRELTKVDGEQLLSIRNNEEINRFIGRSSAQTLQHVLEFIDSRKLDWKERKGVYWTIELKSTGKLIGNICFWNLDYNAATAEIGYELLPAEQGKGLMTETVDKVIAYGFETMQLDAMTACLSPDNKPSVKLLELHGFTYTETIDELLVYKLTCAQWGAK</sequence>
<dbReference type="Proteomes" id="UP001500742">
    <property type="component" value="Unassembled WGS sequence"/>
</dbReference>
<accession>A0ABP7QD57</accession>